<accession>A0ABQ5VBQ7</accession>
<keyword evidence="1" id="KW-1133">Transmembrane helix</keyword>
<keyword evidence="1" id="KW-0472">Membrane</keyword>
<dbReference type="EMBL" id="BSNK01000002">
    <property type="protein sequence ID" value="GLQ24522.1"/>
    <property type="molecule type" value="Genomic_DNA"/>
</dbReference>
<dbReference type="Pfam" id="PF18160">
    <property type="entry name" value="SLATT_5"/>
    <property type="match status" value="1"/>
</dbReference>
<name>A0ABQ5VBQ7_9PROT</name>
<sequence>MNAERRYKTYNSILNWLVIFYAFSLIAIALVALGTGESLFETPLILLLNIATFTTACMTFAGNFSGKASEHRECYLRLDRLNSDTSQDVDSKYHELLAGYQNHHQVDYLKILVDEKILRKRTCTDSKGVVIKLSRVAYLTYFLRKAWFWLVVAVCFAIPFLIIARLIVALLFQGDSS</sequence>
<comment type="caution">
    <text evidence="3">The sequence shown here is derived from an EMBL/GenBank/DDBJ whole genome shotgun (WGS) entry which is preliminary data.</text>
</comment>
<feature type="domain" description="SMODS and SLOG-associating 2TM effector" evidence="2">
    <location>
        <begin position="1"/>
        <end position="163"/>
    </location>
</feature>
<evidence type="ECO:0000256" key="1">
    <source>
        <dbReference type="SAM" id="Phobius"/>
    </source>
</evidence>
<proteinExistence type="predicted"/>
<reference evidence="3" key="1">
    <citation type="journal article" date="2014" name="Int. J. Syst. Evol. Microbiol.">
        <title>Complete genome of a new Firmicutes species belonging to the dominant human colonic microbiota ('Ruminococcus bicirculans') reveals two chromosomes and a selective capacity to utilize plant glucans.</title>
        <authorList>
            <consortium name="NISC Comparative Sequencing Program"/>
            <person name="Wegmann U."/>
            <person name="Louis P."/>
            <person name="Goesmann A."/>
            <person name="Henrissat B."/>
            <person name="Duncan S.H."/>
            <person name="Flint H.J."/>
        </authorList>
    </citation>
    <scope>NUCLEOTIDE SEQUENCE</scope>
    <source>
        <strain evidence="3">NBRC 108219</strain>
    </source>
</reference>
<protein>
    <recommendedName>
        <fullName evidence="2">SMODS and SLOG-associating 2TM effector domain-containing protein</fullName>
    </recommendedName>
</protein>
<dbReference type="NCBIfam" id="NF033631">
    <property type="entry name" value="SLATT_5"/>
    <property type="match status" value="1"/>
</dbReference>
<reference evidence="3" key="2">
    <citation type="submission" date="2023-01" db="EMBL/GenBank/DDBJ databases">
        <title>Draft genome sequence of Algimonas ampicilliniresistens strain NBRC 108219.</title>
        <authorList>
            <person name="Sun Q."/>
            <person name="Mori K."/>
        </authorList>
    </citation>
    <scope>NUCLEOTIDE SEQUENCE</scope>
    <source>
        <strain evidence="3">NBRC 108219</strain>
    </source>
</reference>
<evidence type="ECO:0000259" key="2">
    <source>
        <dbReference type="Pfam" id="PF18160"/>
    </source>
</evidence>
<evidence type="ECO:0000313" key="3">
    <source>
        <dbReference type="EMBL" id="GLQ24522.1"/>
    </source>
</evidence>
<feature type="transmembrane region" description="Helical" evidence="1">
    <location>
        <begin position="147"/>
        <end position="172"/>
    </location>
</feature>
<organism evidence="3 4">
    <name type="scientific">Algimonas ampicilliniresistens</name>
    <dbReference type="NCBI Taxonomy" id="1298735"/>
    <lineage>
        <taxon>Bacteria</taxon>
        <taxon>Pseudomonadati</taxon>
        <taxon>Pseudomonadota</taxon>
        <taxon>Alphaproteobacteria</taxon>
        <taxon>Maricaulales</taxon>
        <taxon>Robiginitomaculaceae</taxon>
        <taxon>Algimonas</taxon>
    </lineage>
</organism>
<dbReference type="Proteomes" id="UP001161391">
    <property type="component" value="Unassembled WGS sequence"/>
</dbReference>
<feature type="transmembrane region" description="Helical" evidence="1">
    <location>
        <begin position="12"/>
        <end position="32"/>
    </location>
</feature>
<feature type="transmembrane region" description="Helical" evidence="1">
    <location>
        <begin position="44"/>
        <end position="62"/>
    </location>
</feature>
<evidence type="ECO:0000313" key="4">
    <source>
        <dbReference type="Proteomes" id="UP001161391"/>
    </source>
</evidence>
<keyword evidence="1" id="KW-0812">Transmembrane</keyword>
<gene>
    <name evidence="3" type="ORF">GCM10007853_23960</name>
</gene>
<keyword evidence="4" id="KW-1185">Reference proteome</keyword>
<dbReference type="InterPro" id="IPR041115">
    <property type="entry name" value="SLATT_5"/>
</dbReference>